<dbReference type="RefSeq" id="WP_162388415.1">
    <property type="nucleotide sequence ID" value="NZ_CP045997.1"/>
</dbReference>
<dbReference type="AlphaFoldDB" id="A0A6P1VYY6"/>
<keyword evidence="2" id="KW-1133">Transmembrane helix</keyword>
<dbReference type="EMBL" id="CP045997">
    <property type="protein sequence ID" value="QHV97995.1"/>
    <property type="molecule type" value="Genomic_DNA"/>
</dbReference>
<organism evidence="3 4">
    <name type="scientific">Spirosoma endbachense</name>
    <dbReference type="NCBI Taxonomy" id="2666025"/>
    <lineage>
        <taxon>Bacteria</taxon>
        <taxon>Pseudomonadati</taxon>
        <taxon>Bacteroidota</taxon>
        <taxon>Cytophagia</taxon>
        <taxon>Cytophagales</taxon>
        <taxon>Cytophagaceae</taxon>
        <taxon>Spirosoma</taxon>
    </lineage>
</organism>
<protein>
    <submittedName>
        <fullName evidence="3">Uncharacterized protein</fullName>
    </submittedName>
</protein>
<sequence>MKQKPDEPLDLWVRQSLSRLPDSPPPGSSFDADRLWQQMRPELQSTQPRRRTGLIGWAIAACLAGLVLGWFGLHQSTDEQTKGSVAGTNRKGPTSSAASRKAKLVDEVITPKIVFSEKRRLGVRPQTTSHSRETPNQPATPVDPEPIAALPQIPSLPTVEEIPTVVEKQIVSSKPTVATNTPKRRFRIVHENELRAEEETRPKVYHTEHFVRLGTGQREEPAQEERHSTLIMPLTSKPNQ</sequence>
<feature type="region of interest" description="Disordered" evidence="1">
    <location>
        <begin position="211"/>
        <end position="240"/>
    </location>
</feature>
<name>A0A6P1VYY6_9BACT</name>
<keyword evidence="4" id="KW-1185">Reference proteome</keyword>
<reference evidence="3 4" key="1">
    <citation type="submission" date="2019-11" db="EMBL/GenBank/DDBJ databases">
        <title>Spirosoma endbachense sp. nov., isolated from a natural salt meadow.</title>
        <authorList>
            <person name="Rojas J."/>
            <person name="Ambika Manirajan B."/>
            <person name="Ratering S."/>
            <person name="Suarez C."/>
            <person name="Geissler-Plaum R."/>
            <person name="Schnell S."/>
        </authorList>
    </citation>
    <scope>NUCLEOTIDE SEQUENCE [LARGE SCALE GENOMIC DNA]</scope>
    <source>
        <strain evidence="3 4">I-24</strain>
    </source>
</reference>
<evidence type="ECO:0000256" key="2">
    <source>
        <dbReference type="SAM" id="Phobius"/>
    </source>
</evidence>
<gene>
    <name evidence="3" type="ORF">GJR95_24605</name>
</gene>
<accession>A0A6P1VYY6</accession>
<feature type="compositionally biased region" description="Polar residues" evidence="1">
    <location>
        <begin position="82"/>
        <end position="98"/>
    </location>
</feature>
<feature type="region of interest" description="Disordered" evidence="1">
    <location>
        <begin position="1"/>
        <end position="32"/>
    </location>
</feature>
<feature type="compositionally biased region" description="Basic and acidic residues" evidence="1">
    <location>
        <begin position="211"/>
        <end position="228"/>
    </location>
</feature>
<evidence type="ECO:0000313" key="3">
    <source>
        <dbReference type="EMBL" id="QHV97995.1"/>
    </source>
</evidence>
<dbReference type="Proteomes" id="UP000464577">
    <property type="component" value="Chromosome"/>
</dbReference>
<proteinExistence type="predicted"/>
<evidence type="ECO:0000256" key="1">
    <source>
        <dbReference type="SAM" id="MobiDB-lite"/>
    </source>
</evidence>
<feature type="region of interest" description="Disordered" evidence="1">
    <location>
        <begin position="119"/>
        <end position="145"/>
    </location>
</feature>
<feature type="compositionally biased region" description="Polar residues" evidence="1">
    <location>
        <begin position="125"/>
        <end position="139"/>
    </location>
</feature>
<evidence type="ECO:0000313" key="4">
    <source>
        <dbReference type="Proteomes" id="UP000464577"/>
    </source>
</evidence>
<keyword evidence="2" id="KW-0472">Membrane</keyword>
<feature type="transmembrane region" description="Helical" evidence="2">
    <location>
        <begin position="54"/>
        <end position="73"/>
    </location>
</feature>
<dbReference type="KEGG" id="senf:GJR95_24605"/>
<feature type="region of interest" description="Disordered" evidence="1">
    <location>
        <begin position="79"/>
        <end position="103"/>
    </location>
</feature>
<keyword evidence="2" id="KW-0812">Transmembrane</keyword>